<dbReference type="Gene3D" id="3.40.50.12780">
    <property type="entry name" value="N-terminal domain of ligase-like"/>
    <property type="match status" value="1"/>
</dbReference>
<evidence type="ECO:0000313" key="6">
    <source>
        <dbReference type="Proteomes" id="UP000193862"/>
    </source>
</evidence>
<dbReference type="PANTHER" id="PTHR43201:SF5">
    <property type="entry name" value="MEDIUM-CHAIN ACYL-COA LIGASE ACSF2, MITOCHONDRIAL"/>
    <property type="match status" value="1"/>
</dbReference>
<dbReference type="NCBIfam" id="NF005714">
    <property type="entry name" value="PRK07529.1"/>
    <property type="match status" value="1"/>
</dbReference>
<dbReference type="EMBL" id="FWFS01000001">
    <property type="protein sequence ID" value="SLN21272.1"/>
    <property type="molecule type" value="Genomic_DNA"/>
</dbReference>
<dbReference type="Proteomes" id="UP000193862">
    <property type="component" value="Unassembled WGS sequence"/>
</dbReference>
<protein>
    <submittedName>
        <fullName evidence="5">Long-chain-fatty-acid--CoA ligase</fullName>
        <ecNumber evidence="5">6.2.1.3</ecNumber>
    </submittedName>
</protein>
<dbReference type="SUPFAM" id="SSF56801">
    <property type="entry name" value="Acetyl-CoA synthetase-like"/>
    <property type="match status" value="1"/>
</dbReference>
<dbReference type="InterPro" id="IPR020845">
    <property type="entry name" value="AMP-binding_CS"/>
</dbReference>
<evidence type="ECO:0000259" key="4">
    <source>
        <dbReference type="Pfam" id="PF13193"/>
    </source>
</evidence>
<comment type="similarity">
    <text evidence="1">Belongs to the ATP-dependent AMP-binding enzyme family.</text>
</comment>
<reference evidence="5 6" key="1">
    <citation type="submission" date="2017-03" db="EMBL/GenBank/DDBJ databases">
        <authorList>
            <person name="Afonso C.L."/>
            <person name="Miller P.J."/>
            <person name="Scott M.A."/>
            <person name="Spackman E."/>
            <person name="Goraichik I."/>
            <person name="Dimitrov K.M."/>
            <person name="Suarez D.L."/>
            <person name="Swayne D.E."/>
        </authorList>
    </citation>
    <scope>NUCLEOTIDE SEQUENCE [LARGE SCALE GENOMIC DNA]</scope>
    <source>
        <strain evidence="5 6">CECT 8620</strain>
    </source>
</reference>
<dbReference type="CDD" id="cd05944">
    <property type="entry name" value="FACL_like_4"/>
    <property type="match status" value="1"/>
</dbReference>
<dbReference type="InterPro" id="IPR042099">
    <property type="entry name" value="ANL_N_sf"/>
</dbReference>
<name>A0A1Y5RMZ7_9RHOB</name>
<dbReference type="InterPro" id="IPR025110">
    <property type="entry name" value="AMP-bd_C"/>
</dbReference>
<dbReference type="Pfam" id="PF00501">
    <property type="entry name" value="AMP-binding"/>
    <property type="match status" value="1"/>
</dbReference>
<sequence>MERLTQGATDFASASVATMPAASFKNRADRDAIEAEMPWESRDLPRTMYEFITSTKDRFPERPAMSYQLLSDPKAPAETLTWAQFHARSVQAANLFRSLGVSEGDTIAYIMPNCTETAVTFVGGMIAGIVNPINPLLEAEQMASILRETKAKVVVTLRAFPKTDVAQKVAAAIKDAPGVTAVLEVDLLRYLTPPKSWIVPLVRPKNPGAHAHHAEVLDFNKSCDLQPETLAFADSAGDRVAAYFHTGGTTGMPKVAQHKYSGMVYNGWLGAKLLFDEKDVLMCPLPLFHVFACHVIFMAMIASGAQGIFPTPAGYRGDGVFDNFWKLVERWKVTFVITVPTALSALMQRPINADISTIKTAFSGSSPLPLELFRRFEAATGVAIVEGYGLTEATCLVSCNPPSGAKKIGSVGIPLPYCEVKILKSGPEGPMACATDEVGEICVSSPGVFAGSTYTEVDKNRDLFHNELYLRTGDLGRIDDEGYLYITGRAKDLIIRGGHNIDPAVIEEALAGHSAVAMAGAIGQPDAHSGELPCAFVELVAGATVTPDELMDYARTHITERAALPKHIDILAELPKTAVGKVFKPALRKQAITRVFDAAFAQAGLEARVREVIDDRKRGLVARIDAQDDLAAVEALLCKFTVAWEPAPKDDHMSA</sequence>
<keyword evidence="2 5" id="KW-0436">Ligase</keyword>
<evidence type="ECO:0000259" key="3">
    <source>
        <dbReference type="Pfam" id="PF00501"/>
    </source>
</evidence>
<keyword evidence="6" id="KW-1185">Reference proteome</keyword>
<proteinExistence type="inferred from homology"/>
<evidence type="ECO:0000313" key="5">
    <source>
        <dbReference type="EMBL" id="SLN21272.1"/>
    </source>
</evidence>
<dbReference type="GO" id="GO:0031956">
    <property type="term" value="F:medium-chain fatty acid-CoA ligase activity"/>
    <property type="evidence" value="ECO:0007669"/>
    <property type="project" value="TreeGrafter"/>
</dbReference>
<dbReference type="Pfam" id="PF13193">
    <property type="entry name" value="AMP-binding_C"/>
    <property type="match status" value="1"/>
</dbReference>
<dbReference type="InterPro" id="IPR000873">
    <property type="entry name" value="AMP-dep_synth/lig_dom"/>
</dbReference>
<dbReference type="InterPro" id="IPR045851">
    <property type="entry name" value="AMP-bd_C_sf"/>
</dbReference>
<evidence type="ECO:0000256" key="2">
    <source>
        <dbReference type="ARBA" id="ARBA00022598"/>
    </source>
</evidence>
<dbReference type="PROSITE" id="PS00455">
    <property type="entry name" value="AMP_BINDING"/>
    <property type="match status" value="1"/>
</dbReference>
<dbReference type="Gene3D" id="3.30.300.30">
    <property type="match status" value="1"/>
</dbReference>
<evidence type="ECO:0000256" key="1">
    <source>
        <dbReference type="ARBA" id="ARBA00006432"/>
    </source>
</evidence>
<dbReference type="PANTHER" id="PTHR43201">
    <property type="entry name" value="ACYL-COA SYNTHETASE"/>
    <property type="match status" value="1"/>
</dbReference>
<gene>
    <name evidence="5" type="primary">lcfB</name>
    <name evidence="5" type="ORF">AQS8620_00600</name>
</gene>
<dbReference type="EC" id="6.2.1.3" evidence="5"/>
<feature type="domain" description="AMP-binding enzyme C-terminal" evidence="4">
    <location>
        <begin position="506"/>
        <end position="581"/>
    </location>
</feature>
<organism evidence="5 6">
    <name type="scientific">Aquimixticola soesokkakensis</name>
    <dbReference type="NCBI Taxonomy" id="1519096"/>
    <lineage>
        <taxon>Bacteria</taxon>
        <taxon>Pseudomonadati</taxon>
        <taxon>Pseudomonadota</taxon>
        <taxon>Alphaproteobacteria</taxon>
        <taxon>Rhodobacterales</taxon>
        <taxon>Paracoccaceae</taxon>
        <taxon>Aquimixticola</taxon>
    </lineage>
</organism>
<dbReference type="AlphaFoldDB" id="A0A1Y5RMZ7"/>
<dbReference type="GO" id="GO:0004467">
    <property type="term" value="F:long-chain fatty acid-CoA ligase activity"/>
    <property type="evidence" value="ECO:0007669"/>
    <property type="project" value="UniProtKB-EC"/>
</dbReference>
<feature type="domain" description="AMP-dependent synthetase/ligase" evidence="3">
    <location>
        <begin position="57"/>
        <end position="451"/>
    </location>
</feature>
<accession>A0A1Y5RMZ7</accession>